<evidence type="ECO:0000313" key="7">
    <source>
        <dbReference type="EMBL" id="MBD1373393.1"/>
    </source>
</evidence>
<dbReference type="InterPro" id="IPR024775">
    <property type="entry name" value="DinB-like"/>
</dbReference>
<evidence type="ECO:0000256" key="5">
    <source>
        <dbReference type="HAMAP-Rule" id="MF_01256"/>
    </source>
</evidence>
<keyword evidence="8" id="KW-1185">Reference proteome</keyword>
<dbReference type="AlphaFoldDB" id="A0A926RUT8"/>
<sequence>MIKMDLRYPIGPFEFTEKIQLEMIEQWISDIEVLPTLLKQEIEGLSEKQLDTPYREDGWTVRQVVHHLADSHLNGYLRVRLALTEDEPTILPYDENKWAELPDATGAPVSLSIHLLTSIHARWIYLIKSISAETLKRTYRNPEMGILTLAQNLELYAWHGKHHVAHITTLKKRMNW</sequence>
<dbReference type="Gene3D" id="1.20.120.450">
    <property type="entry name" value="dinb family like domain"/>
    <property type="match status" value="1"/>
</dbReference>
<protein>
    <recommendedName>
        <fullName evidence="5">Putative metal-dependent hydrolase IC620_13645</fullName>
        <ecNumber evidence="5">3.-.-.-</ecNumber>
    </recommendedName>
</protein>
<dbReference type="SUPFAM" id="SSF109854">
    <property type="entry name" value="DinB/YfiT-like putative metalloenzymes"/>
    <property type="match status" value="1"/>
</dbReference>
<dbReference type="GO" id="GO:0008270">
    <property type="term" value="F:zinc ion binding"/>
    <property type="evidence" value="ECO:0007669"/>
    <property type="project" value="UniProtKB-UniRule"/>
</dbReference>
<dbReference type="Proteomes" id="UP000661691">
    <property type="component" value="Unassembled WGS sequence"/>
</dbReference>
<keyword evidence="2 5" id="KW-0479">Metal-binding</keyword>
<dbReference type="InterPro" id="IPR023774">
    <property type="entry name" value="Put_metal_dep_hydrolase_YfiT"/>
</dbReference>
<feature type="binding site" evidence="5">
    <location>
        <position position="159"/>
    </location>
    <ligand>
        <name>Zn(2+)</name>
        <dbReference type="ChEBI" id="CHEBI:29105"/>
    </ligand>
</feature>
<comment type="similarity">
    <text evidence="5">Belongs to the metal hydrolase YfiT family.</text>
</comment>
<keyword evidence="1 5" id="KW-0963">Cytoplasm</keyword>
<evidence type="ECO:0000256" key="1">
    <source>
        <dbReference type="ARBA" id="ARBA00022490"/>
    </source>
</evidence>
<evidence type="ECO:0000256" key="3">
    <source>
        <dbReference type="ARBA" id="ARBA00022801"/>
    </source>
</evidence>
<reference evidence="7" key="1">
    <citation type="submission" date="2020-09" db="EMBL/GenBank/DDBJ databases">
        <title>A novel bacterium of genus Hazenella, isolated from South China Sea.</title>
        <authorList>
            <person name="Huang H."/>
            <person name="Mo K."/>
            <person name="Hu Y."/>
        </authorList>
    </citation>
    <scope>NUCLEOTIDE SEQUENCE</scope>
    <source>
        <strain evidence="7">IB182357</strain>
    </source>
</reference>
<comment type="subcellular location">
    <subcellularLocation>
        <location evidence="5">Cytoplasm</location>
    </subcellularLocation>
</comment>
<dbReference type="EMBL" id="JACXAH010000024">
    <property type="protein sequence ID" value="MBD1373393.1"/>
    <property type="molecule type" value="Genomic_DNA"/>
</dbReference>
<dbReference type="NCBIfam" id="NF009807">
    <property type="entry name" value="PRK13291.1"/>
    <property type="match status" value="1"/>
</dbReference>
<dbReference type="GO" id="GO:0016787">
    <property type="term" value="F:hydrolase activity"/>
    <property type="evidence" value="ECO:0007669"/>
    <property type="project" value="UniProtKB-UniRule"/>
</dbReference>
<comment type="subunit">
    <text evidence="5">Homodimer.</text>
</comment>
<evidence type="ECO:0000313" key="8">
    <source>
        <dbReference type="Proteomes" id="UP000661691"/>
    </source>
</evidence>
<comment type="function">
    <text evidence="5">Possible metal-dependent hydrolase.</text>
</comment>
<proteinExistence type="inferred from homology"/>
<keyword evidence="4 5" id="KW-0862">Zinc</keyword>
<dbReference type="EC" id="3.-.-.-" evidence="5"/>
<keyword evidence="3 5" id="KW-0378">Hydrolase</keyword>
<evidence type="ECO:0000259" key="6">
    <source>
        <dbReference type="Pfam" id="PF12867"/>
    </source>
</evidence>
<name>A0A926RUT8_9BACL</name>
<dbReference type="InterPro" id="IPR034660">
    <property type="entry name" value="DinB/YfiT-like"/>
</dbReference>
<feature type="binding site" evidence="5">
    <location>
        <position position="163"/>
    </location>
    <ligand>
        <name>Zn(2+)</name>
        <dbReference type="ChEBI" id="CHEBI:29105"/>
    </ligand>
</feature>
<gene>
    <name evidence="7" type="ORF">IC620_13645</name>
</gene>
<dbReference type="Pfam" id="PF12867">
    <property type="entry name" value="DinB_2"/>
    <property type="match status" value="1"/>
</dbReference>
<comment type="cofactor">
    <cofactor evidence="5">
        <name>Zn(2+)</name>
        <dbReference type="ChEBI" id="CHEBI:29105"/>
    </cofactor>
    <text evidence="5">Binds 1 zinc ion per subunit.</text>
</comment>
<accession>A0A926RUT8</accession>
<dbReference type="HAMAP" id="MF_01256">
    <property type="entry name" value="YfiT_hydrol"/>
    <property type="match status" value="1"/>
</dbReference>
<comment type="caution">
    <text evidence="7">The sequence shown here is derived from an EMBL/GenBank/DDBJ whole genome shotgun (WGS) entry which is preliminary data.</text>
</comment>
<evidence type="ECO:0000256" key="2">
    <source>
        <dbReference type="ARBA" id="ARBA00022723"/>
    </source>
</evidence>
<feature type="domain" description="DinB-like" evidence="6">
    <location>
        <begin position="37"/>
        <end position="167"/>
    </location>
</feature>
<organism evidence="7 8">
    <name type="scientific">Polycladospora coralii</name>
    <dbReference type="NCBI Taxonomy" id="2771432"/>
    <lineage>
        <taxon>Bacteria</taxon>
        <taxon>Bacillati</taxon>
        <taxon>Bacillota</taxon>
        <taxon>Bacilli</taxon>
        <taxon>Bacillales</taxon>
        <taxon>Thermoactinomycetaceae</taxon>
        <taxon>Polycladospora</taxon>
    </lineage>
</organism>
<feature type="binding site" evidence="5">
    <location>
        <position position="67"/>
    </location>
    <ligand>
        <name>Zn(2+)</name>
        <dbReference type="ChEBI" id="CHEBI:29105"/>
    </ligand>
</feature>
<evidence type="ECO:0000256" key="4">
    <source>
        <dbReference type="ARBA" id="ARBA00022833"/>
    </source>
</evidence>
<dbReference type="GO" id="GO:0005737">
    <property type="term" value="C:cytoplasm"/>
    <property type="evidence" value="ECO:0007669"/>
    <property type="project" value="UniProtKB-SubCell"/>
</dbReference>